<dbReference type="OrthoDB" id="265776at2759"/>
<dbReference type="RefSeq" id="XP_009841940.1">
    <property type="nucleotide sequence ID" value="XM_009843638.1"/>
</dbReference>
<dbReference type="InterPro" id="IPR006615">
    <property type="entry name" value="Pept_C19_DUSP"/>
</dbReference>
<dbReference type="PROSITE" id="PS00973">
    <property type="entry name" value="USP_2"/>
    <property type="match status" value="1"/>
</dbReference>
<dbReference type="EMBL" id="KI913184">
    <property type="protein sequence ID" value="ETV68511.1"/>
    <property type="molecule type" value="Genomic_DNA"/>
</dbReference>
<evidence type="ECO:0000256" key="4">
    <source>
        <dbReference type="ARBA" id="ARBA00022723"/>
    </source>
</evidence>
<evidence type="ECO:0000259" key="15">
    <source>
        <dbReference type="PROSITE" id="PS51283"/>
    </source>
</evidence>
<dbReference type="PROSITE" id="PS00972">
    <property type="entry name" value="USP_1"/>
    <property type="match status" value="1"/>
</dbReference>
<dbReference type="SUPFAM" id="SSF144232">
    <property type="entry name" value="HIT/MYND zinc finger-like"/>
    <property type="match status" value="1"/>
</dbReference>
<dbReference type="InterPro" id="IPR050185">
    <property type="entry name" value="Ub_carboxyl-term_hydrolase"/>
</dbReference>
<dbReference type="Pfam" id="PF00443">
    <property type="entry name" value="UCH"/>
    <property type="match status" value="1"/>
</dbReference>
<feature type="domain" description="MYND-type" evidence="14">
    <location>
        <begin position="268"/>
        <end position="304"/>
    </location>
</feature>
<evidence type="ECO:0000313" key="16">
    <source>
        <dbReference type="EMBL" id="ETV68511.1"/>
    </source>
</evidence>
<keyword evidence="4" id="KW-0479">Metal-binding</keyword>
<evidence type="ECO:0000256" key="12">
    <source>
        <dbReference type="SAM" id="MobiDB-lite"/>
    </source>
</evidence>
<accession>W4FNJ7</accession>
<dbReference type="GO" id="GO:0004843">
    <property type="term" value="F:cysteine-type deubiquitinase activity"/>
    <property type="evidence" value="ECO:0007669"/>
    <property type="project" value="UniProtKB-UniRule"/>
</dbReference>
<feature type="domain" description="DUSP" evidence="15">
    <location>
        <begin position="82"/>
        <end position="213"/>
    </location>
</feature>
<comment type="catalytic activity">
    <reaction evidence="1 11">
        <text>Thiol-dependent hydrolysis of ester, thioester, amide, peptide and isopeptide bonds formed by the C-terminal Gly of ubiquitin (a 76-residue protein attached to proteins as an intracellular targeting signal).</text>
        <dbReference type="EC" id="3.4.19.12"/>
    </reaction>
</comment>
<sequence length="920" mass="101471">MLNSDVDSTSRDNHPVGLTKAQKKKNRKKAKKKGEGGSNVPSLGSIDCSVASSASPALPTYPIVRLDDQAGHISPTPAPVVPSPEAQRHIVHRLLEQCKAHGMTVGDRYYVVSFKWWESWCNYVRFNDSISSQRDGLNAAAASSSSFKPPSVDNSHLLEATTPSYLVDVGTSGAVLLRPQLVEHVDFILQPQEVWDALASWYGGGPSICRFVVGVGGQSKSFLNTLKRVELYPDGTDTEEEEEDSQSTHMEPRESATTFQRLPKPERCMVCHRPSTHRCGHCKHCNYCSRACQVSHWKYHKPLCTRLKAAHSTVSAVEIGGRQGQAGLRNLGNTCFMNAALQCLSHTTALTVHFLTNAYQTDLNSDNVLGTGGKLATQYALLLKELWLGTASSVSPGPLKRAIGTFAPQFSGYQQHDAQELLAFLLDGLHEDVNRITNKPYVEAIDSNGTEPDAAVAATAWQNHLLRNASVFVDTLHGQFKSTVVCPHCAKVSITFDPFNCVQLELPHAVTRPLEVIVLPQLTRAAVLAASDVSVLQPQTYGVHVHKRSHVKAIKVALVEAGCPYTKIVLCDVFHHLVYRILPDDDRTARIRPDDRVVAYPQPPPDATCVLFCYHRVYKKGAVPSLFGDPMMLHLDAQTTFDSFLEQVLVQLVPLMGWSAAETSRRLDDPALRLCLASHMYVTNQDGMNATPTTRSLAAFEGFSNTATVVSTLKLADAGYLGIDWEGDMRGLYKATEPYILPHPSLESLKAKRASSGLSLAECFQKFTSAEQLDEDNLWYCSTCQKHRQATKTMQLYSLPEVLILSLKRFEYRNEVVRDKLDALVEFPLEGLDMAPFCLSTPSTGLIYDLYATTNHVGSMGFGHYTAFAQDQQTRLWYHFDDSSVTSAAASSVVSNTAYILFYKRRGTSSNTSSRPAPRL</sequence>
<dbReference type="PROSITE" id="PS51283">
    <property type="entry name" value="DUSP"/>
    <property type="match status" value="1"/>
</dbReference>
<dbReference type="SUPFAM" id="SSF143791">
    <property type="entry name" value="DUSP-like"/>
    <property type="match status" value="1"/>
</dbReference>
<dbReference type="Gene3D" id="3.30.2230.10">
    <property type="entry name" value="DUSP-like"/>
    <property type="match status" value="1"/>
</dbReference>
<dbReference type="InterPro" id="IPR001394">
    <property type="entry name" value="Peptidase_C19_UCH"/>
</dbReference>
<dbReference type="SMART" id="SM00695">
    <property type="entry name" value="DUSP"/>
    <property type="match status" value="1"/>
</dbReference>
<dbReference type="GO" id="GO:0008270">
    <property type="term" value="F:zinc ion binding"/>
    <property type="evidence" value="ECO:0007669"/>
    <property type="project" value="UniProtKB-KW"/>
</dbReference>
<evidence type="ECO:0000256" key="9">
    <source>
        <dbReference type="ARBA" id="ARBA00022833"/>
    </source>
</evidence>
<evidence type="ECO:0000259" key="13">
    <source>
        <dbReference type="PROSITE" id="PS50235"/>
    </source>
</evidence>
<feature type="domain" description="USP" evidence="13">
    <location>
        <begin position="326"/>
        <end position="906"/>
    </location>
</feature>
<dbReference type="VEuPathDB" id="FungiDB:H257_15509"/>
<name>W4FNJ7_APHAT</name>
<feature type="region of interest" description="Disordered" evidence="12">
    <location>
        <begin position="1"/>
        <end position="41"/>
    </location>
</feature>
<evidence type="ECO:0000256" key="2">
    <source>
        <dbReference type="ARBA" id="ARBA00009085"/>
    </source>
</evidence>
<dbReference type="InterPro" id="IPR035927">
    <property type="entry name" value="DUSP-like_sf"/>
</dbReference>
<keyword evidence="9" id="KW-0862">Zinc</keyword>
<evidence type="ECO:0000256" key="5">
    <source>
        <dbReference type="ARBA" id="ARBA00022771"/>
    </source>
</evidence>
<feature type="compositionally biased region" description="Basic residues" evidence="12">
    <location>
        <begin position="21"/>
        <end position="32"/>
    </location>
</feature>
<evidence type="ECO:0000256" key="7">
    <source>
        <dbReference type="ARBA" id="ARBA00022801"/>
    </source>
</evidence>
<keyword evidence="7 11" id="KW-0378">Hydrolase</keyword>
<dbReference type="InterPro" id="IPR002893">
    <property type="entry name" value="Znf_MYND"/>
</dbReference>
<dbReference type="SUPFAM" id="SSF54001">
    <property type="entry name" value="Cysteine proteinases"/>
    <property type="match status" value="1"/>
</dbReference>
<dbReference type="PROSITE" id="PS01360">
    <property type="entry name" value="ZF_MYND_1"/>
    <property type="match status" value="1"/>
</dbReference>
<feature type="compositionally biased region" description="Acidic residues" evidence="12">
    <location>
        <begin position="236"/>
        <end position="245"/>
    </location>
</feature>
<evidence type="ECO:0000256" key="6">
    <source>
        <dbReference type="ARBA" id="ARBA00022786"/>
    </source>
</evidence>
<dbReference type="InterPro" id="IPR028889">
    <property type="entry name" value="USP"/>
</dbReference>
<dbReference type="Pfam" id="PF01753">
    <property type="entry name" value="zf-MYND"/>
    <property type="match status" value="1"/>
</dbReference>
<keyword evidence="8 11" id="KW-0788">Thiol protease</keyword>
<evidence type="ECO:0000259" key="14">
    <source>
        <dbReference type="PROSITE" id="PS50865"/>
    </source>
</evidence>
<evidence type="ECO:0000256" key="3">
    <source>
        <dbReference type="ARBA" id="ARBA00022670"/>
    </source>
</evidence>
<protein>
    <recommendedName>
        <fullName evidence="11">Ubiquitin carboxyl-terminal hydrolase</fullName>
        <ecNumber evidence="11">3.4.19.12</ecNumber>
    </recommendedName>
</protein>
<evidence type="ECO:0000256" key="10">
    <source>
        <dbReference type="PROSITE-ProRule" id="PRU00134"/>
    </source>
</evidence>
<organism evidence="16">
    <name type="scientific">Aphanomyces astaci</name>
    <name type="common">Crayfish plague agent</name>
    <dbReference type="NCBI Taxonomy" id="112090"/>
    <lineage>
        <taxon>Eukaryota</taxon>
        <taxon>Sar</taxon>
        <taxon>Stramenopiles</taxon>
        <taxon>Oomycota</taxon>
        <taxon>Saprolegniomycetes</taxon>
        <taxon>Saprolegniales</taxon>
        <taxon>Verrucalvaceae</taxon>
        <taxon>Aphanomyces</taxon>
    </lineage>
</organism>
<dbReference type="AlphaFoldDB" id="W4FNJ7"/>
<dbReference type="InterPro" id="IPR018200">
    <property type="entry name" value="USP_CS"/>
</dbReference>
<dbReference type="PANTHER" id="PTHR21646:SF24">
    <property type="entry name" value="UBIQUITIN CARBOXYL-TERMINAL HYDROLASE"/>
    <property type="match status" value="1"/>
</dbReference>
<evidence type="ECO:0000256" key="11">
    <source>
        <dbReference type="RuleBase" id="RU366025"/>
    </source>
</evidence>
<dbReference type="GeneID" id="20817505"/>
<dbReference type="GO" id="GO:0016579">
    <property type="term" value="P:protein deubiquitination"/>
    <property type="evidence" value="ECO:0007669"/>
    <property type="project" value="InterPro"/>
</dbReference>
<reference evidence="16" key="1">
    <citation type="submission" date="2013-12" db="EMBL/GenBank/DDBJ databases">
        <title>The Genome Sequence of Aphanomyces astaci APO3.</title>
        <authorList>
            <consortium name="The Broad Institute Genomics Platform"/>
            <person name="Russ C."/>
            <person name="Tyler B."/>
            <person name="van West P."/>
            <person name="Dieguez-Uribeondo J."/>
            <person name="Young S.K."/>
            <person name="Zeng Q."/>
            <person name="Gargeya S."/>
            <person name="Fitzgerald M."/>
            <person name="Abouelleil A."/>
            <person name="Alvarado L."/>
            <person name="Chapman S.B."/>
            <person name="Gainer-Dewar J."/>
            <person name="Goldberg J."/>
            <person name="Griggs A."/>
            <person name="Gujja S."/>
            <person name="Hansen M."/>
            <person name="Howarth C."/>
            <person name="Imamovic A."/>
            <person name="Ireland A."/>
            <person name="Larimer J."/>
            <person name="McCowan C."/>
            <person name="Murphy C."/>
            <person name="Pearson M."/>
            <person name="Poon T.W."/>
            <person name="Priest M."/>
            <person name="Roberts A."/>
            <person name="Saif S."/>
            <person name="Shea T."/>
            <person name="Sykes S."/>
            <person name="Wortman J."/>
            <person name="Nusbaum C."/>
            <person name="Birren B."/>
        </authorList>
    </citation>
    <scope>NUCLEOTIDE SEQUENCE [LARGE SCALE GENOMIC DNA]</scope>
    <source>
        <strain evidence="16">APO3</strain>
    </source>
</reference>
<dbReference type="Gene3D" id="3.90.70.10">
    <property type="entry name" value="Cysteine proteinases"/>
    <property type="match status" value="2"/>
</dbReference>
<dbReference type="STRING" id="112090.W4FNJ7"/>
<keyword evidence="3 11" id="KW-0645">Protease</keyword>
<evidence type="ECO:0000256" key="1">
    <source>
        <dbReference type="ARBA" id="ARBA00000707"/>
    </source>
</evidence>
<dbReference type="PROSITE" id="PS50865">
    <property type="entry name" value="ZF_MYND_2"/>
    <property type="match status" value="1"/>
</dbReference>
<dbReference type="PANTHER" id="PTHR21646">
    <property type="entry name" value="UBIQUITIN CARBOXYL-TERMINAL HYDROLASE"/>
    <property type="match status" value="1"/>
</dbReference>
<dbReference type="EC" id="3.4.19.12" evidence="11"/>
<proteinExistence type="inferred from homology"/>
<feature type="region of interest" description="Disordered" evidence="12">
    <location>
        <begin position="233"/>
        <end position="258"/>
    </location>
</feature>
<keyword evidence="6 11" id="KW-0833">Ubl conjugation pathway</keyword>
<dbReference type="Gene3D" id="6.10.140.2220">
    <property type="match status" value="1"/>
</dbReference>
<keyword evidence="5 10" id="KW-0863">Zinc-finger</keyword>
<gene>
    <name evidence="16" type="ORF">H257_15509</name>
</gene>
<dbReference type="InterPro" id="IPR038765">
    <property type="entry name" value="Papain-like_cys_pep_sf"/>
</dbReference>
<evidence type="ECO:0000256" key="8">
    <source>
        <dbReference type="ARBA" id="ARBA00022807"/>
    </source>
</evidence>
<dbReference type="GO" id="GO:0006508">
    <property type="term" value="P:proteolysis"/>
    <property type="evidence" value="ECO:0007669"/>
    <property type="project" value="UniProtKB-KW"/>
</dbReference>
<comment type="similarity">
    <text evidence="2 11">Belongs to the peptidase C19 family.</text>
</comment>
<dbReference type="Pfam" id="PF06337">
    <property type="entry name" value="DUSP"/>
    <property type="match status" value="1"/>
</dbReference>
<dbReference type="PROSITE" id="PS50235">
    <property type="entry name" value="USP_3"/>
    <property type="match status" value="1"/>
</dbReference>